<name>A0A939C3V1_9ACTN</name>
<dbReference type="PANTHER" id="PTHR35145">
    <property type="entry name" value="CYTOPLASMIC PROTEIN-RELATED"/>
    <property type="match status" value="1"/>
</dbReference>
<comment type="caution">
    <text evidence="1">The sequence shown here is derived from an EMBL/GenBank/DDBJ whole genome shotgun (WGS) entry which is preliminary data.</text>
</comment>
<dbReference type="InterPro" id="IPR007351">
    <property type="entry name" value="YjbR"/>
</dbReference>
<dbReference type="PANTHER" id="PTHR35145:SF1">
    <property type="entry name" value="CYTOPLASMIC PROTEIN"/>
    <property type="match status" value="1"/>
</dbReference>
<proteinExistence type="predicted"/>
<evidence type="ECO:0000313" key="2">
    <source>
        <dbReference type="Proteomes" id="UP000663801"/>
    </source>
</evidence>
<keyword evidence="1" id="KW-0238">DNA-binding</keyword>
<reference evidence="1" key="1">
    <citation type="submission" date="2021-01" db="EMBL/GenBank/DDBJ databases">
        <title>KCTC 19127 draft genome.</title>
        <authorList>
            <person name="An D."/>
        </authorList>
    </citation>
    <scope>NUCLEOTIDE SEQUENCE</scope>
    <source>
        <strain evidence="1">KCTC 19127</strain>
    </source>
</reference>
<keyword evidence="2" id="KW-1185">Reference proteome</keyword>
<organism evidence="1 2">
    <name type="scientific">Nakamurella flavida</name>
    <dbReference type="NCBI Taxonomy" id="363630"/>
    <lineage>
        <taxon>Bacteria</taxon>
        <taxon>Bacillati</taxon>
        <taxon>Actinomycetota</taxon>
        <taxon>Actinomycetes</taxon>
        <taxon>Nakamurellales</taxon>
        <taxon>Nakamurellaceae</taxon>
        <taxon>Nakamurella</taxon>
    </lineage>
</organism>
<evidence type="ECO:0000313" key="1">
    <source>
        <dbReference type="EMBL" id="MBM9478065.1"/>
    </source>
</evidence>
<dbReference type="Proteomes" id="UP000663801">
    <property type="component" value="Unassembled WGS sequence"/>
</dbReference>
<protein>
    <submittedName>
        <fullName evidence="1">MmcQ/YjbR family DNA-binding protein</fullName>
    </submittedName>
</protein>
<dbReference type="InterPro" id="IPR058532">
    <property type="entry name" value="YjbR/MT2646/Rv2570-like"/>
</dbReference>
<dbReference type="RefSeq" id="WP_205258180.1">
    <property type="nucleotide sequence ID" value="NZ_BAAAPV010000002.1"/>
</dbReference>
<dbReference type="AlphaFoldDB" id="A0A939C3V1"/>
<dbReference type="EMBL" id="JAERWL010000014">
    <property type="protein sequence ID" value="MBM9478065.1"/>
    <property type="molecule type" value="Genomic_DNA"/>
</dbReference>
<dbReference type="Pfam" id="PF04237">
    <property type="entry name" value="YjbR"/>
    <property type="match status" value="1"/>
</dbReference>
<dbReference type="GO" id="GO:0003677">
    <property type="term" value="F:DNA binding"/>
    <property type="evidence" value="ECO:0007669"/>
    <property type="project" value="UniProtKB-KW"/>
</dbReference>
<gene>
    <name evidence="1" type="ORF">JL107_16570</name>
</gene>
<dbReference type="SUPFAM" id="SSF142906">
    <property type="entry name" value="YjbR-like"/>
    <property type="match status" value="1"/>
</dbReference>
<dbReference type="InterPro" id="IPR038056">
    <property type="entry name" value="YjbR-like_sf"/>
</dbReference>
<sequence>MTSPVEPGAPGADSDALPAAAVRIASGLPDVTVTRPFGPDYDVGKVRGKVFVLTTAVPGAPIVTVKCEPEQAVALRAEFATITPGYHMNKRHWISVADGPGITEQLVTDLVVDAYLLVVEAMPVSRRPVLPDHLARHLRPRR</sequence>
<accession>A0A939C3V1</accession>
<dbReference type="Gene3D" id="3.90.1150.30">
    <property type="match status" value="1"/>
</dbReference>